<dbReference type="GO" id="GO:0008374">
    <property type="term" value="F:O-acyltransferase activity"/>
    <property type="evidence" value="ECO:0007669"/>
    <property type="project" value="TreeGrafter"/>
</dbReference>
<dbReference type="EMBL" id="MU032349">
    <property type="protein sequence ID" value="KAF3763340.1"/>
    <property type="molecule type" value="Genomic_DNA"/>
</dbReference>
<name>A0A9P5CMX4_CRYP1</name>
<keyword evidence="1" id="KW-0808">Transferase</keyword>
<dbReference type="InterPro" id="IPR001451">
    <property type="entry name" value="Hexapep"/>
</dbReference>
<dbReference type="Pfam" id="PF00132">
    <property type="entry name" value="Hexapep"/>
    <property type="match status" value="1"/>
</dbReference>
<proteinExistence type="predicted"/>
<feature type="non-terminal residue" evidence="2">
    <location>
        <position position="1"/>
    </location>
</feature>
<dbReference type="Gene3D" id="2.160.10.10">
    <property type="entry name" value="Hexapeptide repeat proteins"/>
    <property type="match status" value="1"/>
</dbReference>
<evidence type="ECO:0000313" key="3">
    <source>
        <dbReference type="Proteomes" id="UP000803844"/>
    </source>
</evidence>
<dbReference type="PROSITE" id="PS00101">
    <property type="entry name" value="HEXAPEP_TRANSFERASES"/>
    <property type="match status" value="1"/>
</dbReference>
<evidence type="ECO:0000313" key="2">
    <source>
        <dbReference type="EMBL" id="KAF3763340.1"/>
    </source>
</evidence>
<sequence>FPYVKMPIYMDYGLRVRIGPTTFINRNCFIMDTPVADIVIGERCQIGPNVNIIGVGHSVKYEERNELETGVAGSWGAKVQIGDGAWIGAGSTILPGVTIGEYSTIGAGSVVTRDVPARCVAVGNPAKVL</sequence>
<dbReference type="GeneID" id="63832785"/>
<dbReference type="InterPro" id="IPR011004">
    <property type="entry name" value="Trimer_LpxA-like_sf"/>
</dbReference>
<accession>A0A9P5CMX4</accession>
<organism evidence="2 3">
    <name type="scientific">Cryphonectria parasitica (strain ATCC 38755 / EP155)</name>
    <dbReference type="NCBI Taxonomy" id="660469"/>
    <lineage>
        <taxon>Eukaryota</taxon>
        <taxon>Fungi</taxon>
        <taxon>Dikarya</taxon>
        <taxon>Ascomycota</taxon>
        <taxon>Pezizomycotina</taxon>
        <taxon>Sordariomycetes</taxon>
        <taxon>Sordariomycetidae</taxon>
        <taxon>Diaporthales</taxon>
        <taxon>Cryphonectriaceae</taxon>
        <taxon>Cryphonectria-Endothia species complex</taxon>
        <taxon>Cryphonectria</taxon>
    </lineage>
</organism>
<dbReference type="Proteomes" id="UP000803844">
    <property type="component" value="Unassembled WGS sequence"/>
</dbReference>
<evidence type="ECO:0000256" key="1">
    <source>
        <dbReference type="ARBA" id="ARBA00022679"/>
    </source>
</evidence>
<keyword evidence="3" id="KW-1185">Reference proteome</keyword>
<feature type="non-terminal residue" evidence="2">
    <location>
        <position position="129"/>
    </location>
</feature>
<comment type="caution">
    <text evidence="2">The sequence shown here is derived from an EMBL/GenBank/DDBJ whole genome shotgun (WGS) entry which is preliminary data.</text>
</comment>
<dbReference type="RefSeq" id="XP_040774301.1">
    <property type="nucleotide sequence ID" value="XM_040915656.1"/>
</dbReference>
<dbReference type="PANTHER" id="PTHR23416">
    <property type="entry name" value="SIALIC ACID SYNTHASE-RELATED"/>
    <property type="match status" value="1"/>
</dbReference>
<gene>
    <name evidence="2" type="ORF">M406DRAFT_223543</name>
</gene>
<dbReference type="InterPro" id="IPR018357">
    <property type="entry name" value="Hexapep_transf_CS"/>
</dbReference>
<dbReference type="AlphaFoldDB" id="A0A9P5CMX4"/>
<dbReference type="PANTHER" id="PTHR23416:SF54">
    <property type="entry name" value="ACETYLTRANSFERASE, CYSE_LACA_LPXA_NODL FAMILY (AFU_ORTHOLOGUE AFUA_2G08430)-RELATED"/>
    <property type="match status" value="1"/>
</dbReference>
<dbReference type="SUPFAM" id="SSF51161">
    <property type="entry name" value="Trimeric LpxA-like enzymes"/>
    <property type="match status" value="1"/>
</dbReference>
<dbReference type="OrthoDB" id="25818at2759"/>
<reference evidence="2" key="1">
    <citation type="journal article" date="2020" name="Phytopathology">
        <title>Genome sequence of the chestnut blight fungus Cryphonectria parasitica EP155: A fundamental resource for an archetypical invasive plant pathogen.</title>
        <authorList>
            <person name="Crouch J.A."/>
            <person name="Dawe A."/>
            <person name="Aerts A."/>
            <person name="Barry K."/>
            <person name="Churchill A.C.L."/>
            <person name="Grimwood J."/>
            <person name="Hillman B."/>
            <person name="Milgroom M.G."/>
            <person name="Pangilinan J."/>
            <person name="Smith M."/>
            <person name="Salamov A."/>
            <person name="Schmutz J."/>
            <person name="Yadav J."/>
            <person name="Grigoriev I.V."/>
            <person name="Nuss D."/>
        </authorList>
    </citation>
    <scope>NUCLEOTIDE SEQUENCE</scope>
    <source>
        <strain evidence="2">EP155</strain>
    </source>
</reference>
<dbReference type="InterPro" id="IPR051159">
    <property type="entry name" value="Hexapeptide_acetyltransf"/>
</dbReference>
<protein>
    <submittedName>
        <fullName evidence="2">Trimeric LpxA-like protein</fullName>
    </submittedName>
</protein>